<feature type="transmembrane region" description="Helical" evidence="11">
    <location>
        <begin position="76"/>
        <end position="96"/>
    </location>
</feature>
<feature type="domain" description="Connexin N-terminal" evidence="12">
    <location>
        <begin position="42"/>
        <end position="75"/>
    </location>
</feature>
<dbReference type="SMART" id="SM01089">
    <property type="entry name" value="Connexin_CCC"/>
    <property type="match status" value="1"/>
</dbReference>
<evidence type="ECO:0000256" key="6">
    <source>
        <dbReference type="ARBA" id="ARBA00022949"/>
    </source>
</evidence>
<keyword evidence="3" id="KW-1003">Cell membrane</keyword>
<reference evidence="15" key="1">
    <citation type="submission" date="2025-08" db="UniProtKB">
        <authorList>
            <consortium name="RefSeq"/>
        </authorList>
    </citation>
    <scope>IDENTIFICATION</scope>
    <source>
        <tissue evidence="15">Sperm</tissue>
    </source>
</reference>
<keyword evidence="6" id="KW-0965">Cell junction</keyword>
<feature type="compositionally biased region" description="Polar residues" evidence="10">
    <location>
        <begin position="409"/>
        <end position="424"/>
    </location>
</feature>
<dbReference type="KEGG" id="pmrn:116950290"/>
<keyword evidence="14" id="KW-1185">Reference proteome</keyword>
<keyword evidence="7 11" id="KW-1133">Transmembrane helix</keyword>
<evidence type="ECO:0000256" key="10">
    <source>
        <dbReference type="SAM" id="MobiDB-lite"/>
    </source>
</evidence>
<evidence type="ECO:0000256" key="5">
    <source>
        <dbReference type="ARBA" id="ARBA00022868"/>
    </source>
</evidence>
<evidence type="ECO:0000256" key="4">
    <source>
        <dbReference type="ARBA" id="ARBA00022692"/>
    </source>
</evidence>
<keyword evidence="4 9" id="KW-0812">Transmembrane</keyword>
<evidence type="ECO:0000256" key="7">
    <source>
        <dbReference type="ARBA" id="ARBA00022989"/>
    </source>
</evidence>
<proteinExistence type="inferred from homology"/>
<evidence type="ECO:0000256" key="11">
    <source>
        <dbReference type="SAM" id="Phobius"/>
    </source>
</evidence>
<evidence type="ECO:0000313" key="14">
    <source>
        <dbReference type="Proteomes" id="UP001318040"/>
    </source>
</evidence>
<dbReference type="AlphaFoldDB" id="A0AAJ7TTL5"/>
<evidence type="ECO:0000259" key="12">
    <source>
        <dbReference type="SMART" id="SM00037"/>
    </source>
</evidence>
<comment type="function">
    <text evidence="9">One gap junction consists of a cluster of closely packed pairs of transmembrane channels, the connexons, through which materials of low MW diffuse from one cell to a neighboring cell.</text>
</comment>
<dbReference type="RefSeq" id="XP_032823888.1">
    <property type="nucleotide sequence ID" value="XM_032967997.1"/>
</dbReference>
<dbReference type="InterPro" id="IPR038359">
    <property type="entry name" value="Connexin_N_sf"/>
</dbReference>
<dbReference type="InterPro" id="IPR000500">
    <property type="entry name" value="Connexin"/>
</dbReference>
<evidence type="ECO:0000256" key="8">
    <source>
        <dbReference type="ARBA" id="ARBA00023136"/>
    </source>
</evidence>
<dbReference type="InterPro" id="IPR019570">
    <property type="entry name" value="Connexin_CCC"/>
</dbReference>
<accession>A0AAJ7TTL5</accession>
<dbReference type="PANTHER" id="PTHR11984:SF117">
    <property type="entry name" value="GAP JUNCTION PROTEIN"/>
    <property type="match status" value="1"/>
</dbReference>
<evidence type="ECO:0000256" key="1">
    <source>
        <dbReference type="ARBA" id="ARBA00004610"/>
    </source>
</evidence>
<evidence type="ECO:0000256" key="2">
    <source>
        <dbReference type="ARBA" id="ARBA00004651"/>
    </source>
</evidence>
<comment type="subunit">
    <text evidence="9">A connexon is composed of a hexamer of connexins.</text>
</comment>
<dbReference type="GeneID" id="116950290"/>
<dbReference type="SMART" id="SM00037">
    <property type="entry name" value="CNX"/>
    <property type="match status" value="1"/>
</dbReference>
<organism evidence="14 15">
    <name type="scientific">Petromyzon marinus</name>
    <name type="common">Sea lamprey</name>
    <dbReference type="NCBI Taxonomy" id="7757"/>
    <lineage>
        <taxon>Eukaryota</taxon>
        <taxon>Metazoa</taxon>
        <taxon>Chordata</taxon>
        <taxon>Craniata</taxon>
        <taxon>Vertebrata</taxon>
        <taxon>Cyclostomata</taxon>
        <taxon>Hyperoartia</taxon>
        <taxon>Petromyzontiformes</taxon>
        <taxon>Petromyzontidae</taxon>
        <taxon>Petromyzon</taxon>
    </lineage>
</organism>
<feature type="compositionally biased region" description="Polar residues" evidence="10">
    <location>
        <begin position="378"/>
        <end position="390"/>
    </location>
</feature>
<evidence type="ECO:0000256" key="9">
    <source>
        <dbReference type="RuleBase" id="RU000630"/>
    </source>
</evidence>
<dbReference type="GO" id="GO:0005922">
    <property type="term" value="C:connexin complex"/>
    <property type="evidence" value="ECO:0007669"/>
    <property type="project" value="InterPro"/>
</dbReference>
<dbReference type="PRINTS" id="PR00206">
    <property type="entry name" value="CONNEXIN"/>
</dbReference>
<gene>
    <name evidence="15" type="primary">LOC116950290</name>
</gene>
<dbReference type="InterPro" id="IPR017990">
    <property type="entry name" value="Connexin_CS"/>
</dbReference>
<feature type="transmembrane region" description="Helical" evidence="11">
    <location>
        <begin position="21"/>
        <end position="40"/>
    </location>
</feature>
<dbReference type="Proteomes" id="UP001318040">
    <property type="component" value="Chromosome 2"/>
</dbReference>
<dbReference type="GO" id="GO:0007267">
    <property type="term" value="P:cell-cell signaling"/>
    <property type="evidence" value="ECO:0007669"/>
    <property type="project" value="TreeGrafter"/>
</dbReference>
<dbReference type="Pfam" id="PF00029">
    <property type="entry name" value="Connexin"/>
    <property type="match status" value="1"/>
</dbReference>
<feature type="region of interest" description="Disordered" evidence="10">
    <location>
        <begin position="366"/>
        <end position="424"/>
    </location>
</feature>
<feature type="compositionally biased region" description="Basic and acidic residues" evidence="10">
    <location>
        <begin position="136"/>
        <end position="162"/>
    </location>
</feature>
<dbReference type="InterPro" id="IPR013092">
    <property type="entry name" value="Connexin_N"/>
</dbReference>
<feature type="transmembrane region" description="Helical" evidence="11">
    <location>
        <begin position="230"/>
        <end position="248"/>
    </location>
</feature>
<comment type="subcellular location">
    <subcellularLocation>
        <location evidence="1">Cell junction</location>
        <location evidence="1">Gap junction</location>
    </subcellularLocation>
    <subcellularLocation>
        <location evidence="2 9">Cell membrane</location>
        <topology evidence="2 9">Multi-pass membrane protein</topology>
    </subcellularLocation>
</comment>
<evidence type="ECO:0000256" key="3">
    <source>
        <dbReference type="ARBA" id="ARBA00022475"/>
    </source>
</evidence>
<protein>
    <recommendedName>
        <fullName evidence="9">Gap junction protein</fullName>
    </recommendedName>
</protein>
<comment type="similarity">
    <text evidence="9">Belongs to the connexin family.</text>
</comment>
<keyword evidence="8 11" id="KW-0472">Membrane</keyword>
<evidence type="ECO:0000313" key="15">
    <source>
        <dbReference type="RefSeq" id="XP_032823888.1"/>
    </source>
</evidence>
<dbReference type="GO" id="GO:0005243">
    <property type="term" value="F:gap junction channel activity"/>
    <property type="evidence" value="ECO:0007669"/>
    <property type="project" value="TreeGrafter"/>
</dbReference>
<sequence>MSWSFLTRLLEEIHQHSTYLGKLWFTTFLIFRIVLTAVGGESIYYDEQSKFVCNTQQPGCENVCYDSFAPLSHVRFWIFQIIVVATPSILYLGFAIHRIRRSEDSPAYKKLRRTPLMHRGPDREAEEAENDQEEDPILHEEEEFDHKTSSEDEDKKKDNKRHDGRRMIRVDGLMKAYVLQLILRTMAEVGFLIGQYVMYGLEVIPRFECTRYPCPHRVDCFISRPTEKTIFLYVMYAMAGLSLVLDVAEMWHLGMGALGDALRGRQTKHDQRNVEYHHREEQLKVLPSYGSYEDYRPENVPSAPPHYNCMPKPAGQFPQRIANGKPPQMQTSNAIEIDKAPGIDLSRLQDDLRVMQQRLELMSRVGAAQENSRVETPASDSVVTEQNRANTAHEKHHHRAAEEFKTGSEKGSTISSKSNPPISV</sequence>
<feature type="region of interest" description="Disordered" evidence="10">
    <location>
        <begin position="119"/>
        <end position="162"/>
    </location>
</feature>
<dbReference type="PROSITE" id="PS00407">
    <property type="entry name" value="CONNEXINS_1"/>
    <property type="match status" value="1"/>
</dbReference>
<dbReference type="PANTHER" id="PTHR11984">
    <property type="entry name" value="CONNEXIN"/>
    <property type="match status" value="1"/>
</dbReference>
<feature type="compositionally biased region" description="Acidic residues" evidence="10">
    <location>
        <begin position="124"/>
        <end position="135"/>
    </location>
</feature>
<feature type="domain" description="Connexin cysteine-rich" evidence="13">
    <location>
        <begin position="187"/>
        <end position="253"/>
    </location>
</feature>
<dbReference type="Gene3D" id="1.20.1440.80">
    <property type="entry name" value="Gap junction channel protein cysteine-rich domain"/>
    <property type="match status" value="1"/>
</dbReference>
<dbReference type="PROSITE" id="PS00408">
    <property type="entry name" value="CONNEXINS_2"/>
    <property type="match status" value="1"/>
</dbReference>
<evidence type="ECO:0000259" key="13">
    <source>
        <dbReference type="SMART" id="SM01089"/>
    </source>
</evidence>
<name>A0AAJ7TTL5_PETMA</name>
<keyword evidence="5 9" id="KW-0303">Gap junction</keyword>